<dbReference type="InterPro" id="IPR054437">
    <property type="entry name" value="PspA-assoc_dom"/>
</dbReference>
<dbReference type="RefSeq" id="WP_012036949.1">
    <property type="nucleotide sequence ID" value="NC_009464.1"/>
</dbReference>
<organism evidence="2 3">
    <name type="scientific">Methanocella arvoryzae (strain DSM 22066 / NBRC 105507 / MRE50)</name>
    <dbReference type="NCBI Taxonomy" id="351160"/>
    <lineage>
        <taxon>Archaea</taxon>
        <taxon>Methanobacteriati</taxon>
        <taxon>Methanobacteriota</taxon>
        <taxon>Stenosarchaea group</taxon>
        <taxon>Methanomicrobia</taxon>
        <taxon>Methanocellales</taxon>
        <taxon>Methanocellaceae</taxon>
        <taxon>Methanocella</taxon>
    </lineage>
</organism>
<sequence length="92" mass="10521">MIVRILNDNQYIVPSLYYDEINALDNALVQSIAGNDRDAFRICYDRMIELVKKNGVPMDPYTVKESDLILPPPDMTFEEARKLFVGEGLIPD</sequence>
<proteinExistence type="predicted"/>
<name>Q0W7U8_METAR</name>
<dbReference type="GeneID" id="5143112"/>
<dbReference type="Pfam" id="PF22743">
    <property type="entry name" value="PspAA"/>
    <property type="match status" value="1"/>
</dbReference>
<evidence type="ECO:0000313" key="3">
    <source>
        <dbReference type="Proteomes" id="UP000000663"/>
    </source>
</evidence>
<accession>Q0W7U8</accession>
<dbReference type="AlphaFoldDB" id="Q0W7U8"/>
<evidence type="ECO:0000259" key="1">
    <source>
        <dbReference type="Pfam" id="PF22743"/>
    </source>
</evidence>
<protein>
    <recommendedName>
        <fullName evidence="1">PspA-associated domain-containing protein</fullName>
    </recommendedName>
</protein>
<keyword evidence="3" id="KW-1185">Reference proteome</keyword>
<gene>
    <name evidence="2" type="ORF">RCIX26</name>
</gene>
<dbReference type="eggNOG" id="arCOG04958">
    <property type="taxonomic scope" value="Archaea"/>
</dbReference>
<dbReference type="EMBL" id="AM114193">
    <property type="protein sequence ID" value="CAJ35545.1"/>
    <property type="molecule type" value="Genomic_DNA"/>
</dbReference>
<dbReference type="OrthoDB" id="145362at2157"/>
<evidence type="ECO:0000313" key="2">
    <source>
        <dbReference type="EMBL" id="CAJ35545.1"/>
    </source>
</evidence>
<dbReference type="KEGG" id="rci:RCIX26"/>
<feature type="domain" description="PspA-associated" evidence="1">
    <location>
        <begin position="1"/>
        <end position="92"/>
    </location>
</feature>
<reference evidence="2 3" key="1">
    <citation type="journal article" date="2006" name="Science">
        <title>Genome of rice cluster I archaea -- the key methane producers in the rice rhizosphere.</title>
        <authorList>
            <person name="Erkel C."/>
            <person name="Kube M."/>
            <person name="Reinhardt R."/>
            <person name="Liesack W."/>
        </authorList>
    </citation>
    <scope>NUCLEOTIDE SEQUENCE [LARGE SCALE GENOMIC DNA]</scope>
    <source>
        <strain evidence="3">DSM 22066 / NBRC 105507 / MRE50</strain>
    </source>
</reference>
<dbReference type="STRING" id="351160.RCIX26"/>
<dbReference type="Proteomes" id="UP000000663">
    <property type="component" value="Chromosome"/>
</dbReference>